<evidence type="ECO:0000313" key="2">
    <source>
        <dbReference type="Proteomes" id="UP001234297"/>
    </source>
</evidence>
<keyword evidence="2" id="KW-1185">Reference proteome</keyword>
<comment type="caution">
    <text evidence="1">The sequence shown here is derived from an EMBL/GenBank/DDBJ whole genome shotgun (WGS) entry which is preliminary data.</text>
</comment>
<protein>
    <submittedName>
        <fullName evidence="1">Uncharacterized protein</fullName>
    </submittedName>
</protein>
<sequence>MARENARGSRLFQLQMSVVHTLGIDLFADFKRSAIEMKLSRALKNKRFLLIIEDVRESIDFDKIGVPAPSNGSKMVITSRSGQGPAYMVRLEEGTDDGELNKEEAWTLFHDESIDVAANLPKHSGLFTGDTVIQCFYYAMLFPPKERVDGDRLIEYWKLEGFMDDLPQHFQLKEKESTIRELGNALLKELAQKCMLLVTPKSVQSLNIEELTGIDSLEESSSYHVKVESHIRDMIDSRRFLVRFSMSSEEPSNAPNLADIERISLLKDDIERLLQKTGSHPPNCPKLCTLFFRGSSPPLKIKHVSMSSQNHLEISGGNNFPYGIGGALSAKESLHLHDNGFISRVSNMNIEKMNRLRFCLIERCCELENDLQRKIGKGKLSTPKTHPFASLSEPGILLFFHYMPCATGITGN</sequence>
<name>A0ACC2KQD1_PERAE</name>
<evidence type="ECO:0000313" key="1">
    <source>
        <dbReference type="EMBL" id="KAJ8623204.1"/>
    </source>
</evidence>
<reference evidence="1 2" key="1">
    <citation type="journal article" date="2022" name="Hortic Res">
        <title>A haplotype resolved chromosomal level avocado genome allows analysis of novel avocado genes.</title>
        <authorList>
            <person name="Nath O."/>
            <person name="Fletcher S.J."/>
            <person name="Hayward A."/>
            <person name="Shaw L.M."/>
            <person name="Masouleh A.K."/>
            <person name="Furtado A."/>
            <person name="Henry R.J."/>
            <person name="Mitter N."/>
        </authorList>
    </citation>
    <scope>NUCLEOTIDE SEQUENCE [LARGE SCALE GENOMIC DNA]</scope>
    <source>
        <strain evidence="2">cv. Hass</strain>
    </source>
</reference>
<dbReference type="Proteomes" id="UP001234297">
    <property type="component" value="Chromosome 10"/>
</dbReference>
<organism evidence="1 2">
    <name type="scientific">Persea americana</name>
    <name type="common">Avocado</name>
    <dbReference type="NCBI Taxonomy" id="3435"/>
    <lineage>
        <taxon>Eukaryota</taxon>
        <taxon>Viridiplantae</taxon>
        <taxon>Streptophyta</taxon>
        <taxon>Embryophyta</taxon>
        <taxon>Tracheophyta</taxon>
        <taxon>Spermatophyta</taxon>
        <taxon>Magnoliopsida</taxon>
        <taxon>Magnoliidae</taxon>
        <taxon>Laurales</taxon>
        <taxon>Lauraceae</taxon>
        <taxon>Persea</taxon>
    </lineage>
</organism>
<dbReference type="EMBL" id="CM056818">
    <property type="protein sequence ID" value="KAJ8623204.1"/>
    <property type="molecule type" value="Genomic_DNA"/>
</dbReference>
<accession>A0ACC2KQD1</accession>
<proteinExistence type="predicted"/>
<gene>
    <name evidence="1" type="ORF">MRB53_031733</name>
</gene>